<protein>
    <recommendedName>
        <fullName evidence="3">Transcription factor domain-containing protein</fullName>
    </recommendedName>
</protein>
<organism evidence="1 2">
    <name type="scientific">Neonectria ditissima</name>
    <dbReference type="NCBI Taxonomy" id="78410"/>
    <lineage>
        <taxon>Eukaryota</taxon>
        <taxon>Fungi</taxon>
        <taxon>Dikarya</taxon>
        <taxon>Ascomycota</taxon>
        <taxon>Pezizomycotina</taxon>
        <taxon>Sordariomycetes</taxon>
        <taxon>Hypocreomycetidae</taxon>
        <taxon>Hypocreales</taxon>
        <taxon>Nectriaceae</taxon>
        <taxon>Neonectria</taxon>
    </lineage>
</organism>
<sequence length="471" mass="51911">MRNSSPLQFDHCIPPTIPEDVESNALGFFFLRYSFNHDVQTTCSFFGILPAMYANSNMSFPLAKATTALALQVARLHSWCGDESTTEHRVYTEALTQTNQAIAGATQSKSDELLMTTLVLDAYESNRATFGREDDDSRFGTHILGSVALLQHRGSLNYRDEVSWRLVIATRNRLLYQNRNAFTESAGLEAVNAVWDGAVRTQPQGVAIEADTLTFKLSRLQHLLETNRQTIFSQGEVDDKPIENSVEDEMELGGILASASNLAIECDLWRDALPPIWEPMPVLGCTLAPSIQAVALYDKVMPAVYTNLLIANSLNRQRITELGVLALIQECLVATSAKDAPRKSQSSMEPPAALLARAQLLVDEICASVPYLTVDVTDKVYATSPALPTPSRSVVCHWDTAEHRRQVIASGLYMMYGTLDKAVSIVGDGGVLGGLGHAILRDGQVDWMIEQSHRLRNVLRIVKDAYRAVNI</sequence>
<evidence type="ECO:0000313" key="2">
    <source>
        <dbReference type="Proteomes" id="UP000050424"/>
    </source>
</evidence>
<dbReference type="EMBL" id="LKCW01000110">
    <property type="protein sequence ID" value="KPM39330.1"/>
    <property type="molecule type" value="Genomic_DNA"/>
</dbReference>
<dbReference type="AlphaFoldDB" id="A0A0P7BFE6"/>
<comment type="caution">
    <text evidence="1">The sequence shown here is derived from an EMBL/GenBank/DDBJ whole genome shotgun (WGS) entry which is preliminary data.</text>
</comment>
<evidence type="ECO:0008006" key="3">
    <source>
        <dbReference type="Google" id="ProtNLM"/>
    </source>
</evidence>
<accession>A0A0P7BFE6</accession>
<proteinExistence type="predicted"/>
<dbReference type="InterPro" id="IPR053175">
    <property type="entry name" value="DHMBA_Reg_Transcription_Factor"/>
</dbReference>
<dbReference type="OrthoDB" id="2991872at2759"/>
<keyword evidence="2" id="KW-1185">Reference proteome</keyword>
<reference evidence="1 2" key="1">
    <citation type="submission" date="2015-09" db="EMBL/GenBank/DDBJ databases">
        <title>Draft genome of a European isolate of the apple canker pathogen Neonectria ditissima.</title>
        <authorList>
            <person name="Gomez-Cortecero A."/>
            <person name="Harrison R.J."/>
            <person name="Armitage A.D."/>
        </authorList>
    </citation>
    <scope>NUCLEOTIDE SEQUENCE [LARGE SCALE GENOMIC DNA]</scope>
    <source>
        <strain evidence="1 2">R09/05</strain>
    </source>
</reference>
<dbReference type="Proteomes" id="UP000050424">
    <property type="component" value="Unassembled WGS sequence"/>
</dbReference>
<gene>
    <name evidence="1" type="ORF">AK830_g7258</name>
</gene>
<name>A0A0P7BFE6_9HYPO</name>
<evidence type="ECO:0000313" key="1">
    <source>
        <dbReference type="EMBL" id="KPM39330.1"/>
    </source>
</evidence>
<dbReference type="PANTHER" id="PTHR38791">
    <property type="entry name" value="ZN(II)2CYS6 TRANSCRIPTION FACTOR (EUROFUNG)-RELATED-RELATED"/>
    <property type="match status" value="1"/>
</dbReference>